<sequence length="88" mass="10277">MSVLTVGIILLLIYFVSLALWRRYKFLKLREELGLVGPSTDFITGNLKDIMRWDKENGLENSPYVRLNLADKSFQWKFIPLHTTADVF</sequence>
<evidence type="ECO:0000313" key="3">
    <source>
        <dbReference type="WBParaSite" id="ACRNAN_Path_1368.g5374.t1"/>
    </source>
</evidence>
<reference evidence="3" key="1">
    <citation type="submission" date="2022-11" db="UniProtKB">
        <authorList>
            <consortium name="WormBaseParasite"/>
        </authorList>
    </citation>
    <scope>IDENTIFICATION</scope>
</reference>
<evidence type="ECO:0000313" key="2">
    <source>
        <dbReference type="Proteomes" id="UP000887540"/>
    </source>
</evidence>
<keyword evidence="1" id="KW-0472">Membrane</keyword>
<name>A0A914BZN7_9BILA</name>
<feature type="transmembrane region" description="Helical" evidence="1">
    <location>
        <begin position="6"/>
        <end position="24"/>
    </location>
</feature>
<dbReference type="WBParaSite" id="ACRNAN_Path_1368.g5374.t1">
    <property type="protein sequence ID" value="ACRNAN_Path_1368.g5374.t1"/>
    <property type="gene ID" value="ACRNAN_Path_1368.g5374"/>
</dbReference>
<keyword evidence="2" id="KW-1185">Reference proteome</keyword>
<protein>
    <submittedName>
        <fullName evidence="3">Cytochrome P450</fullName>
    </submittedName>
</protein>
<proteinExistence type="predicted"/>
<evidence type="ECO:0000256" key="1">
    <source>
        <dbReference type="SAM" id="Phobius"/>
    </source>
</evidence>
<accession>A0A914BZN7</accession>
<dbReference type="Proteomes" id="UP000887540">
    <property type="component" value="Unplaced"/>
</dbReference>
<organism evidence="2 3">
    <name type="scientific">Acrobeloides nanus</name>
    <dbReference type="NCBI Taxonomy" id="290746"/>
    <lineage>
        <taxon>Eukaryota</taxon>
        <taxon>Metazoa</taxon>
        <taxon>Ecdysozoa</taxon>
        <taxon>Nematoda</taxon>
        <taxon>Chromadorea</taxon>
        <taxon>Rhabditida</taxon>
        <taxon>Tylenchina</taxon>
        <taxon>Cephalobomorpha</taxon>
        <taxon>Cephaloboidea</taxon>
        <taxon>Cephalobidae</taxon>
        <taxon>Acrobeloides</taxon>
    </lineage>
</organism>
<keyword evidence="1" id="KW-1133">Transmembrane helix</keyword>
<dbReference type="AlphaFoldDB" id="A0A914BZN7"/>
<keyword evidence="1" id="KW-0812">Transmembrane</keyword>